<accession>A0A378J4Y8</accession>
<feature type="active site" description="Nucleophile" evidence="4">
    <location>
        <position position="106"/>
    </location>
</feature>
<reference evidence="6 8" key="1">
    <citation type="submission" date="2015-11" db="EMBL/GenBank/DDBJ databases">
        <title>Genomic analysis of 38 Legionella species identifies large and diverse effector repertoires.</title>
        <authorList>
            <person name="Burstein D."/>
            <person name="Amaro F."/>
            <person name="Zusman T."/>
            <person name="Lifshitz Z."/>
            <person name="Cohen O."/>
            <person name="Gilbert J.A."/>
            <person name="Pupko T."/>
            <person name="Shuman H.A."/>
            <person name="Segal G."/>
        </authorList>
    </citation>
    <scope>NUCLEOTIDE SEQUENCE [LARGE SCALE GENOMIC DNA]</scope>
    <source>
        <strain evidence="6 8">Lyon 8420412</strain>
    </source>
</reference>
<dbReference type="AlphaFoldDB" id="A0A378J4Y8"/>
<dbReference type="Proteomes" id="UP000054691">
    <property type="component" value="Unassembled WGS sequence"/>
</dbReference>
<dbReference type="InterPro" id="IPR000073">
    <property type="entry name" value="AB_hydrolase_1"/>
</dbReference>
<keyword evidence="2 3" id="KW-0378">Hydrolase</keyword>
<evidence type="ECO:0000313" key="8">
    <source>
        <dbReference type="Proteomes" id="UP000054691"/>
    </source>
</evidence>
<reference evidence="7 9" key="2">
    <citation type="submission" date="2018-06" db="EMBL/GenBank/DDBJ databases">
        <authorList>
            <consortium name="Pathogen Informatics"/>
            <person name="Doyle S."/>
        </authorList>
    </citation>
    <scope>NUCLEOTIDE SEQUENCE [LARGE SCALE GENOMIC DNA]</scope>
    <source>
        <strain evidence="7 9">NCTC12388</strain>
    </source>
</reference>
<evidence type="ECO:0000313" key="6">
    <source>
        <dbReference type="EMBL" id="KTD14510.1"/>
    </source>
</evidence>
<evidence type="ECO:0000313" key="9">
    <source>
        <dbReference type="Proteomes" id="UP000254476"/>
    </source>
</evidence>
<dbReference type="GO" id="GO:0016020">
    <property type="term" value="C:membrane"/>
    <property type="evidence" value="ECO:0007669"/>
    <property type="project" value="TreeGrafter"/>
</dbReference>
<feature type="domain" description="AB hydrolase-1" evidence="5">
    <location>
        <begin position="32"/>
        <end position="278"/>
    </location>
</feature>
<dbReference type="PANTHER" id="PTHR43798:SF33">
    <property type="entry name" value="HYDROLASE, PUTATIVE (AFU_ORTHOLOGUE AFUA_2G14860)-RELATED"/>
    <property type="match status" value="1"/>
</dbReference>
<dbReference type="NCBIfam" id="TIGR01250">
    <property type="entry name" value="pro_imino_pep_2"/>
    <property type="match status" value="1"/>
</dbReference>
<proteinExistence type="inferred from homology"/>
<dbReference type="PRINTS" id="PR00793">
    <property type="entry name" value="PROAMNOPTASE"/>
</dbReference>
<dbReference type="Pfam" id="PF00561">
    <property type="entry name" value="Abhydrolase_1"/>
    <property type="match status" value="1"/>
</dbReference>
<gene>
    <name evidence="7" type="primary">pip_1</name>
    <name evidence="6" type="ORF">Lgra_0541</name>
    <name evidence="7" type="ORF">NCTC12388_00469</name>
</gene>
<evidence type="ECO:0000256" key="1">
    <source>
        <dbReference type="ARBA" id="ARBA00010088"/>
    </source>
</evidence>
<dbReference type="STRING" id="45066.Lgra_0541"/>
<comment type="similarity">
    <text evidence="1">Belongs to the peptidase S33 family.</text>
</comment>
<dbReference type="InterPro" id="IPR002410">
    <property type="entry name" value="Peptidase_S33"/>
</dbReference>
<evidence type="ECO:0000256" key="4">
    <source>
        <dbReference type="PIRSR" id="PIRSR005539-1"/>
    </source>
</evidence>
<dbReference type="InterPro" id="IPR005945">
    <property type="entry name" value="Pro_imino_pep"/>
</dbReference>
<evidence type="ECO:0000256" key="2">
    <source>
        <dbReference type="ARBA" id="ARBA00022801"/>
    </source>
</evidence>
<sequence length="306" mass="34649">MITNEYCVSAQCPVIGGTIAYRIVNEHATGLPLIVVHGGPGTPHNYLASLASLLPERQVIFYDQLDCGLSTKTNNPQWWQKERFVDEIEKLSQHLGLQQFNLYAHSAGTMYAFDYALAYPDKITNLVLASPVLSINAYLASMHELLTTFPEHIQTAFRLAMEQNKTNTLELMEATAYFAEHHMCRLPVWPDELFESSVNTNIQLRNYMWGCNDFLITGNLKDYERLSCLSEFKVKTLITVGEHDFISPTACKEYVELMNNAQLAIILGASHNPHLEQPKLYGAILHSWLESSQKNALSHYEANCFL</sequence>
<feature type="active site" evidence="4">
    <location>
        <position position="244"/>
    </location>
</feature>
<dbReference type="InterPro" id="IPR029058">
    <property type="entry name" value="AB_hydrolase_fold"/>
</dbReference>
<evidence type="ECO:0000256" key="3">
    <source>
        <dbReference type="PIRNR" id="PIRNR005539"/>
    </source>
</evidence>
<dbReference type="InterPro" id="IPR050266">
    <property type="entry name" value="AB_hydrolase_sf"/>
</dbReference>
<dbReference type="Proteomes" id="UP000254476">
    <property type="component" value="Unassembled WGS sequence"/>
</dbReference>
<keyword evidence="7" id="KW-0645">Protease</keyword>
<dbReference type="RefSeq" id="WP_058497750.1">
    <property type="nucleotide sequence ID" value="NZ_CAAAHW010000018.1"/>
</dbReference>
<dbReference type="GO" id="GO:0006508">
    <property type="term" value="P:proteolysis"/>
    <property type="evidence" value="ECO:0007669"/>
    <property type="project" value="InterPro"/>
</dbReference>
<protein>
    <submittedName>
        <fullName evidence="7">Proline iminopeptidase</fullName>
        <ecNumber evidence="7">3.4.11.5</ecNumber>
    </submittedName>
</protein>
<dbReference type="Gene3D" id="3.40.50.1820">
    <property type="entry name" value="alpha/beta hydrolase"/>
    <property type="match status" value="1"/>
</dbReference>
<name>A0A378J4Y8_9GAMM</name>
<keyword evidence="8" id="KW-1185">Reference proteome</keyword>
<dbReference type="EMBL" id="UGOB01000001">
    <property type="protein sequence ID" value="STX41977.1"/>
    <property type="molecule type" value="Genomic_DNA"/>
</dbReference>
<feature type="active site" description="Proton donor" evidence="4">
    <location>
        <position position="271"/>
    </location>
</feature>
<keyword evidence="7" id="KW-0031">Aminopeptidase</keyword>
<dbReference type="PIRSF" id="PIRSF005539">
    <property type="entry name" value="Pept_S33_TRI_F1"/>
    <property type="match status" value="1"/>
</dbReference>
<organism evidence="7 9">
    <name type="scientific">Legionella gratiana</name>
    <dbReference type="NCBI Taxonomy" id="45066"/>
    <lineage>
        <taxon>Bacteria</taxon>
        <taxon>Pseudomonadati</taxon>
        <taxon>Pseudomonadota</taxon>
        <taxon>Gammaproteobacteria</taxon>
        <taxon>Legionellales</taxon>
        <taxon>Legionellaceae</taxon>
        <taxon>Legionella</taxon>
    </lineage>
</organism>
<dbReference type="SUPFAM" id="SSF53474">
    <property type="entry name" value="alpha/beta-Hydrolases"/>
    <property type="match status" value="1"/>
</dbReference>
<dbReference type="PANTHER" id="PTHR43798">
    <property type="entry name" value="MONOACYLGLYCEROL LIPASE"/>
    <property type="match status" value="1"/>
</dbReference>
<evidence type="ECO:0000259" key="5">
    <source>
        <dbReference type="Pfam" id="PF00561"/>
    </source>
</evidence>
<dbReference type="GO" id="GO:0004177">
    <property type="term" value="F:aminopeptidase activity"/>
    <property type="evidence" value="ECO:0007669"/>
    <property type="project" value="UniProtKB-KW"/>
</dbReference>
<dbReference type="EMBL" id="LNYE01000006">
    <property type="protein sequence ID" value="KTD14510.1"/>
    <property type="molecule type" value="Genomic_DNA"/>
</dbReference>
<dbReference type="EC" id="3.4.11.5" evidence="7"/>
<evidence type="ECO:0000313" key="7">
    <source>
        <dbReference type="EMBL" id="STX41977.1"/>
    </source>
</evidence>